<dbReference type="OrthoDB" id="21678at2759"/>
<dbReference type="EMBL" id="CAINUL010000015">
    <property type="protein sequence ID" value="CAD0112836.1"/>
    <property type="molecule type" value="Genomic_DNA"/>
</dbReference>
<keyword evidence="4" id="KW-1185">Reference proteome</keyword>
<name>A0A9N8KSE9_9PEZI</name>
<evidence type="ECO:0000313" key="3">
    <source>
        <dbReference type="EMBL" id="CAD0112836.1"/>
    </source>
</evidence>
<feature type="compositionally biased region" description="Low complexity" evidence="1">
    <location>
        <begin position="152"/>
        <end position="162"/>
    </location>
</feature>
<gene>
    <name evidence="3" type="ORF">AWRI4620_LOCUS7091</name>
</gene>
<protein>
    <recommendedName>
        <fullName evidence="2">SCA7 domain-containing protein</fullName>
    </recommendedName>
</protein>
<feature type="domain" description="SCA7" evidence="2">
    <location>
        <begin position="98"/>
        <end position="162"/>
    </location>
</feature>
<dbReference type="PROSITE" id="PS51505">
    <property type="entry name" value="SCA7"/>
    <property type="match status" value="1"/>
</dbReference>
<organism evidence="3 4">
    <name type="scientific">Aureobasidium uvarum</name>
    <dbReference type="NCBI Taxonomy" id="2773716"/>
    <lineage>
        <taxon>Eukaryota</taxon>
        <taxon>Fungi</taxon>
        <taxon>Dikarya</taxon>
        <taxon>Ascomycota</taxon>
        <taxon>Pezizomycotina</taxon>
        <taxon>Dothideomycetes</taxon>
        <taxon>Dothideomycetidae</taxon>
        <taxon>Dothideales</taxon>
        <taxon>Saccotheciaceae</taxon>
        <taxon>Aureobasidium</taxon>
    </lineage>
</organism>
<accession>A0A9N8KSE9</accession>
<reference evidence="3" key="1">
    <citation type="submission" date="2020-06" db="EMBL/GenBank/DDBJ databases">
        <authorList>
            <person name="Onetto C."/>
        </authorList>
    </citation>
    <scope>NUCLEOTIDE SEQUENCE</scope>
</reference>
<dbReference type="InterPro" id="IPR013243">
    <property type="entry name" value="SCA7_dom"/>
</dbReference>
<sequence length="162" mass="17511">MLAETPGDAWHYLSQSGNCAPSTCLGSYHNLSRAFCFLSLLTLCLHKRTLVAVIRLVGTSRMAMQFNAQPAVQDPRFAPDAGTSGTPPQASDNDPSALSATREHVNIDRQCAVPQFNGVPCPAPLACQSHTIRDKHIVPGRSAPLEQLMASQQQETMQPSQQ</sequence>
<dbReference type="Proteomes" id="UP000745764">
    <property type="component" value="Unassembled WGS sequence"/>
</dbReference>
<evidence type="ECO:0000259" key="2">
    <source>
        <dbReference type="PROSITE" id="PS51505"/>
    </source>
</evidence>
<evidence type="ECO:0000256" key="1">
    <source>
        <dbReference type="SAM" id="MobiDB-lite"/>
    </source>
</evidence>
<dbReference type="AlphaFoldDB" id="A0A9N8KSE9"/>
<feature type="region of interest" description="Disordered" evidence="1">
    <location>
        <begin position="70"/>
        <end position="103"/>
    </location>
</feature>
<evidence type="ECO:0000313" key="4">
    <source>
        <dbReference type="Proteomes" id="UP000745764"/>
    </source>
</evidence>
<comment type="caution">
    <text evidence="3">The sequence shown here is derived from an EMBL/GenBank/DDBJ whole genome shotgun (WGS) entry which is preliminary data.</text>
</comment>
<feature type="compositionally biased region" description="Polar residues" evidence="1">
    <location>
        <begin position="83"/>
        <end position="99"/>
    </location>
</feature>
<feature type="region of interest" description="Disordered" evidence="1">
    <location>
        <begin position="138"/>
        <end position="162"/>
    </location>
</feature>
<proteinExistence type="predicted"/>
<dbReference type="Pfam" id="PF08313">
    <property type="entry name" value="SCA7"/>
    <property type="match status" value="1"/>
</dbReference>